<dbReference type="Gene3D" id="1.20.1250.10">
    <property type="match status" value="1"/>
</dbReference>
<dbReference type="Proteomes" id="UP000694863">
    <property type="component" value="Unplaced"/>
</dbReference>
<evidence type="ECO:0000313" key="6">
    <source>
        <dbReference type="Proteomes" id="UP000694863"/>
    </source>
</evidence>
<sequence>MSEVHSPLEPTRNIRALHLPIRNSTMKSLSTSTFSPVAFSLGLLLMMASAFPTPRPLEGDSKGDAISDTPRTSSNKTLELLMFILSQVEELRKEICDKYDKCENSREALAENNLNLPKMREEDRCFQDGFNKETCLRRIIAGLSQFHIYMKFVGNTLEEENRKLSGVLKSIKALIQLLEENVKHPNEIATLDSTTNATVLPTWQLNTEWLKNTMINLILQSLEKFIQFSVRAVRLM</sequence>
<evidence type="ECO:0000256" key="2">
    <source>
        <dbReference type="ARBA" id="ARBA00019464"/>
    </source>
</evidence>
<organism evidence="6 7">
    <name type="scientific">Echinops telfairi</name>
    <name type="common">Lesser hedgehog tenrec</name>
    <dbReference type="NCBI Taxonomy" id="9371"/>
    <lineage>
        <taxon>Eukaryota</taxon>
        <taxon>Metazoa</taxon>
        <taxon>Chordata</taxon>
        <taxon>Craniata</taxon>
        <taxon>Vertebrata</taxon>
        <taxon>Euteleostomi</taxon>
        <taxon>Mammalia</taxon>
        <taxon>Eutheria</taxon>
        <taxon>Afrotheria</taxon>
        <taxon>Tenrecidae</taxon>
        <taxon>Tenrecinae</taxon>
        <taxon>Echinops</taxon>
    </lineage>
</organism>
<dbReference type="SUPFAM" id="SSF47266">
    <property type="entry name" value="4-helical cytokines"/>
    <property type="match status" value="1"/>
</dbReference>
<proteinExistence type="inferred from homology"/>
<dbReference type="PANTHER" id="PTHR48494:SF1">
    <property type="entry name" value="INTERLEUKIN-6"/>
    <property type="match status" value="1"/>
</dbReference>
<evidence type="ECO:0000256" key="3">
    <source>
        <dbReference type="ARBA" id="ARBA00022486"/>
    </source>
</evidence>
<comment type="subunit">
    <text evidence="5">Component of a hexamer of two molecules each of IL6, IL6R and IL6ST; first binds to IL6R to associate with the signaling subunit IL6ST. Interacts with IL6R (via the N-terminal ectodomain); this interaction may be affected by IL6R-binding with SORL1, hence decreasing IL6 cis signaling. Interacts with SORL1 (via the N-terminal ectodomain); this interaction leads to IL6 internalization and lysosomal degradation. May form a trimeric complex with the soluble SORL1 ectodomain and soluble IL6R receptor; this interaction might stabilize circulating IL6, hence promoting IL6 trans signaling.</text>
</comment>
<dbReference type="Pfam" id="PF00489">
    <property type="entry name" value="IL6"/>
    <property type="match status" value="1"/>
</dbReference>
<dbReference type="InterPro" id="IPR030474">
    <property type="entry name" value="IL-6/GCSF/MGF"/>
</dbReference>
<dbReference type="PRINTS" id="PR00433">
    <property type="entry name" value="IL6GCSFMGF"/>
</dbReference>
<evidence type="ECO:0000256" key="1">
    <source>
        <dbReference type="ARBA" id="ARBA00007432"/>
    </source>
</evidence>
<evidence type="ECO:0000256" key="4">
    <source>
        <dbReference type="ARBA" id="ARBA00023441"/>
    </source>
</evidence>
<name>A0ABM0ILM1_ECHTE</name>
<gene>
    <name evidence="7" type="primary">IL6</name>
</gene>
<dbReference type="GeneID" id="101644240"/>
<dbReference type="SMART" id="SM00126">
    <property type="entry name" value="IL6"/>
    <property type="match status" value="1"/>
</dbReference>
<evidence type="ECO:0000256" key="5">
    <source>
        <dbReference type="ARBA" id="ARBA00023468"/>
    </source>
</evidence>
<protein>
    <recommendedName>
        <fullName evidence="2">Interleukin-6</fullName>
    </recommendedName>
</protein>
<keyword evidence="6" id="KW-1185">Reference proteome</keyword>
<keyword evidence="3" id="KW-0011">Acute phase</keyword>
<reference evidence="7" key="1">
    <citation type="submission" date="2025-08" db="UniProtKB">
        <authorList>
            <consortium name="RefSeq"/>
        </authorList>
    </citation>
    <scope>IDENTIFICATION</scope>
</reference>
<accession>A0ABM0ILM1</accession>
<dbReference type="PIRSF" id="PIRSF001935">
    <property type="entry name" value="IL6_MGF_GCSF"/>
    <property type="match status" value="1"/>
</dbReference>
<dbReference type="PRINTS" id="PR00434">
    <property type="entry name" value="INTERLEUKIN6"/>
</dbReference>
<dbReference type="PANTHER" id="PTHR48494">
    <property type="entry name" value="INTERLEUKIN-6"/>
    <property type="match status" value="1"/>
</dbReference>
<dbReference type="InterPro" id="IPR003574">
    <property type="entry name" value="IL-6-like"/>
</dbReference>
<evidence type="ECO:0000313" key="7">
    <source>
        <dbReference type="RefSeq" id="XP_004702898.2"/>
    </source>
</evidence>
<dbReference type="RefSeq" id="XP_004702898.2">
    <property type="nucleotide sequence ID" value="XM_004702841.3"/>
</dbReference>
<comment type="function">
    <text evidence="4">Cytokine with a wide variety of biological functions in immunity, tissue regeneration, and metabolism. Binds to IL6R, then the complex associates to the signaling subunit IL6ST/gp130 to trigger the intracellular IL6-signaling pathway. The interaction with the membrane-bound IL6R and IL6ST stimulates 'classic signaling', whereas the binding of IL6 and soluble IL6R to IL6ST stimulates 'trans-signaling'. Alternatively, 'cluster signaling' occurs when membrane-bound IL6:IL6R complexes on transmitter cells activate IL6ST receptors on neighboring receiver cells.</text>
</comment>
<dbReference type="InterPro" id="IPR009079">
    <property type="entry name" value="4_helix_cytokine-like_core"/>
</dbReference>
<comment type="similarity">
    <text evidence="1">Belongs to the IL-6 superfamily.</text>
</comment>